<dbReference type="InterPro" id="IPR041232">
    <property type="entry name" value="NPL"/>
</dbReference>
<dbReference type="InterPro" id="IPR046357">
    <property type="entry name" value="PPIase_dom_sf"/>
</dbReference>
<feature type="compositionally biased region" description="Basic and acidic residues" evidence="6">
    <location>
        <begin position="234"/>
        <end position="247"/>
    </location>
</feature>
<dbReference type="GO" id="GO:0005634">
    <property type="term" value="C:nucleus"/>
    <property type="evidence" value="ECO:0007669"/>
    <property type="project" value="UniProtKB-ARBA"/>
</dbReference>
<evidence type="ECO:0000259" key="7">
    <source>
        <dbReference type="PROSITE" id="PS50059"/>
    </source>
</evidence>
<feature type="compositionally biased region" description="Acidic residues" evidence="6">
    <location>
        <begin position="122"/>
        <end position="141"/>
    </location>
</feature>
<feature type="compositionally biased region" description="Polar residues" evidence="6">
    <location>
        <begin position="321"/>
        <end position="330"/>
    </location>
</feature>
<feature type="region of interest" description="Disordered" evidence="6">
    <location>
        <begin position="170"/>
        <end position="371"/>
    </location>
</feature>
<reference evidence="9" key="1">
    <citation type="journal article" date="2017" name="Front. Plant Sci.">
        <title>Climate Clever Clovers: New Paradigm to Reduce the Environmental Footprint of Ruminants by Breeding Low Methanogenic Forages Utilizing Haplotype Variation.</title>
        <authorList>
            <person name="Kaur P."/>
            <person name="Appels R."/>
            <person name="Bayer P.E."/>
            <person name="Keeble-Gagnere G."/>
            <person name="Wang J."/>
            <person name="Hirakawa H."/>
            <person name="Shirasawa K."/>
            <person name="Vercoe P."/>
            <person name="Stefanova K."/>
            <person name="Durmic Z."/>
            <person name="Nichols P."/>
            <person name="Revell C."/>
            <person name="Isobe S.N."/>
            <person name="Edwards D."/>
            <person name="Erskine W."/>
        </authorList>
    </citation>
    <scope>NUCLEOTIDE SEQUENCE [LARGE SCALE GENOMIC DNA]</scope>
    <source>
        <strain evidence="9">cv. Daliak</strain>
    </source>
</reference>
<evidence type="ECO:0000313" key="9">
    <source>
        <dbReference type="Proteomes" id="UP000242715"/>
    </source>
</evidence>
<evidence type="ECO:0000256" key="3">
    <source>
        <dbReference type="ARBA" id="ARBA00023110"/>
    </source>
</evidence>
<accession>A0A2Z6LJW5</accession>
<feature type="compositionally biased region" description="Basic and acidic residues" evidence="6">
    <location>
        <begin position="291"/>
        <end position="320"/>
    </location>
</feature>
<dbReference type="Gene3D" id="2.60.120.340">
    <property type="entry name" value="Nucleoplasmin core domain"/>
    <property type="match status" value="1"/>
</dbReference>
<feature type="compositionally biased region" description="Basic residues" evidence="6">
    <location>
        <begin position="350"/>
        <end position="359"/>
    </location>
</feature>
<dbReference type="PIRSF" id="PIRSF001473">
    <property type="entry name" value="FK506-bp_FPR3"/>
    <property type="match status" value="1"/>
</dbReference>
<protein>
    <recommendedName>
        <fullName evidence="2 5">peptidylprolyl isomerase</fullName>
        <ecNumber evidence="2 5">5.2.1.8</ecNumber>
    </recommendedName>
</protein>
<dbReference type="OrthoDB" id="1902587at2759"/>
<dbReference type="Proteomes" id="UP000242715">
    <property type="component" value="Unassembled WGS sequence"/>
</dbReference>
<gene>
    <name evidence="8" type="ORF">TSUD_229650</name>
</gene>
<keyword evidence="9" id="KW-1185">Reference proteome</keyword>
<feature type="compositionally biased region" description="Acidic residues" evidence="6">
    <location>
        <begin position="170"/>
        <end position="180"/>
    </location>
</feature>
<sequence length="511" mass="56199">MGFWGIEVKPGTPVPYHTDNVQGKLHVTQATLGDGSSGGKSILQCSSGHKNPVFLCTLLPNKVETCPLDLKFDEQDLVAFSVIGSRSIHLSGYFVSDDGEDDLRDDYEYLLNSLLQCKSDSLGEDVGTDSEESSEYDSENGYDDHFFDDSDMEMYTSSPIRNSGVVIEEIPDDNQPENGDDPAKQSKKKEQSALLKEKASKSSQLLDVPSGDNNLLALESEDEDGFPISTSKKVKTESQKKEKEQTHKKTGKSNKKEKDVDPSASLKRKGQIVEEEEQLQDGKKTKKNKLKDHAKEEIARVKETNVTVQDEKHSEGEEVKTTANQNNVSHANAGDDGKQSNNEDLVEKKNNKKNKKKKTKESEGDAAVKEIATPVENQKLSTSVKKEKGQTEAKPSNVVTYPNGLIIEDISMGKPDGKRADLGKKVSVKYIGKLKKDGKIFDSCVGKAPFKFRLGVGQVIKGWDVGINGMRVGDKRRLTIPPSMGYGDKRIGAIPQNSWLVFDVELVGVGN</sequence>
<dbReference type="EC" id="5.2.1.8" evidence="2 5"/>
<dbReference type="Gene3D" id="3.10.50.40">
    <property type="match status" value="1"/>
</dbReference>
<dbReference type="Pfam" id="PF00254">
    <property type="entry name" value="FKBP_C"/>
    <property type="match status" value="1"/>
</dbReference>
<dbReference type="FunFam" id="3.10.50.40:FF:000006">
    <property type="entry name" value="Peptidyl-prolyl cis-trans isomerase"/>
    <property type="match status" value="1"/>
</dbReference>
<organism evidence="8 9">
    <name type="scientific">Trifolium subterraneum</name>
    <name type="common">Subterranean clover</name>
    <dbReference type="NCBI Taxonomy" id="3900"/>
    <lineage>
        <taxon>Eukaryota</taxon>
        <taxon>Viridiplantae</taxon>
        <taxon>Streptophyta</taxon>
        <taxon>Embryophyta</taxon>
        <taxon>Tracheophyta</taxon>
        <taxon>Spermatophyta</taxon>
        <taxon>Magnoliopsida</taxon>
        <taxon>eudicotyledons</taxon>
        <taxon>Gunneridae</taxon>
        <taxon>Pentapetalae</taxon>
        <taxon>rosids</taxon>
        <taxon>fabids</taxon>
        <taxon>Fabales</taxon>
        <taxon>Fabaceae</taxon>
        <taxon>Papilionoideae</taxon>
        <taxon>50 kb inversion clade</taxon>
        <taxon>NPAAA clade</taxon>
        <taxon>Hologalegina</taxon>
        <taxon>IRL clade</taxon>
        <taxon>Trifolieae</taxon>
        <taxon>Trifolium</taxon>
    </lineage>
</organism>
<evidence type="ECO:0000256" key="6">
    <source>
        <dbReference type="SAM" id="MobiDB-lite"/>
    </source>
</evidence>
<name>A0A2Z6LJW5_TRISU</name>
<dbReference type="AlphaFoldDB" id="A0A2Z6LJW5"/>
<dbReference type="PANTHER" id="PTHR43811">
    <property type="entry name" value="FKBP-TYPE PEPTIDYL-PROLYL CIS-TRANS ISOMERASE FKPA"/>
    <property type="match status" value="1"/>
</dbReference>
<evidence type="ECO:0000256" key="5">
    <source>
        <dbReference type="PROSITE-ProRule" id="PRU00277"/>
    </source>
</evidence>
<dbReference type="InterPro" id="IPR023566">
    <property type="entry name" value="PPIase_Fpr3/Fpr4-like"/>
</dbReference>
<proteinExistence type="predicted"/>
<evidence type="ECO:0000313" key="8">
    <source>
        <dbReference type="EMBL" id="GAU12431.1"/>
    </source>
</evidence>
<dbReference type="SUPFAM" id="SSF54534">
    <property type="entry name" value="FKBP-like"/>
    <property type="match status" value="1"/>
</dbReference>
<feature type="compositionally biased region" description="Basic and acidic residues" evidence="6">
    <location>
        <begin position="181"/>
        <end position="200"/>
    </location>
</feature>
<dbReference type="PROSITE" id="PS50059">
    <property type="entry name" value="FKBP_PPIASE"/>
    <property type="match status" value="1"/>
</dbReference>
<feature type="domain" description="PPIase FKBP-type" evidence="7">
    <location>
        <begin position="423"/>
        <end position="510"/>
    </location>
</feature>
<feature type="region of interest" description="Disordered" evidence="6">
    <location>
        <begin position="121"/>
        <end position="154"/>
    </location>
</feature>
<evidence type="ECO:0000256" key="4">
    <source>
        <dbReference type="ARBA" id="ARBA00023235"/>
    </source>
</evidence>
<keyword evidence="3 5" id="KW-0697">Rotamase</keyword>
<dbReference type="Pfam" id="PF17800">
    <property type="entry name" value="NPL"/>
    <property type="match status" value="1"/>
</dbReference>
<comment type="catalytic activity">
    <reaction evidence="1 5">
        <text>[protein]-peptidylproline (omega=180) = [protein]-peptidylproline (omega=0)</text>
        <dbReference type="Rhea" id="RHEA:16237"/>
        <dbReference type="Rhea" id="RHEA-COMP:10747"/>
        <dbReference type="Rhea" id="RHEA-COMP:10748"/>
        <dbReference type="ChEBI" id="CHEBI:83833"/>
        <dbReference type="ChEBI" id="CHEBI:83834"/>
        <dbReference type="EC" id="5.2.1.8"/>
    </reaction>
</comment>
<dbReference type="PANTHER" id="PTHR43811:SF19">
    <property type="entry name" value="39 KDA FK506-BINDING NUCLEAR PROTEIN"/>
    <property type="match status" value="1"/>
</dbReference>
<dbReference type="InterPro" id="IPR001179">
    <property type="entry name" value="PPIase_FKBP_dom"/>
</dbReference>
<keyword evidence="4 5" id="KW-0413">Isomerase</keyword>
<evidence type="ECO:0000256" key="2">
    <source>
        <dbReference type="ARBA" id="ARBA00013194"/>
    </source>
</evidence>
<dbReference type="EMBL" id="DF973121">
    <property type="protein sequence ID" value="GAU12431.1"/>
    <property type="molecule type" value="Genomic_DNA"/>
</dbReference>
<dbReference type="GO" id="GO:0003755">
    <property type="term" value="F:peptidyl-prolyl cis-trans isomerase activity"/>
    <property type="evidence" value="ECO:0007669"/>
    <property type="project" value="UniProtKB-KW"/>
</dbReference>
<evidence type="ECO:0000256" key="1">
    <source>
        <dbReference type="ARBA" id="ARBA00000971"/>
    </source>
</evidence>